<dbReference type="Proteomes" id="UP001177021">
    <property type="component" value="Unassembled WGS sequence"/>
</dbReference>
<reference evidence="1" key="1">
    <citation type="submission" date="2023-10" db="EMBL/GenBank/DDBJ databases">
        <authorList>
            <person name="Rodriguez Cubillos JULIANA M."/>
            <person name="De Vega J."/>
        </authorList>
    </citation>
    <scope>NUCLEOTIDE SEQUENCE</scope>
</reference>
<evidence type="ECO:0000313" key="2">
    <source>
        <dbReference type="Proteomes" id="UP001177021"/>
    </source>
</evidence>
<name>A0ACB0KGR1_TRIPR</name>
<protein>
    <submittedName>
        <fullName evidence="1">Uncharacterized protein</fullName>
    </submittedName>
</protein>
<evidence type="ECO:0000313" key="1">
    <source>
        <dbReference type="EMBL" id="CAJ2656000.1"/>
    </source>
</evidence>
<keyword evidence="2" id="KW-1185">Reference proteome</keyword>
<gene>
    <name evidence="1" type="ORF">MILVUS5_LOCUS22836</name>
</gene>
<comment type="caution">
    <text evidence="1">The sequence shown here is derived from an EMBL/GenBank/DDBJ whole genome shotgun (WGS) entry which is preliminary data.</text>
</comment>
<accession>A0ACB0KGR1</accession>
<organism evidence="1 2">
    <name type="scientific">Trifolium pratense</name>
    <name type="common">Red clover</name>
    <dbReference type="NCBI Taxonomy" id="57577"/>
    <lineage>
        <taxon>Eukaryota</taxon>
        <taxon>Viridiplantae</taxon>
        <taxon>Streptophyta</taxon>
        <taxon>Embryophyta</taxon>
        <taxon>Tracheophyta</taxon>
        <taxon>Spermatophyta</taxon>
        <taxon>Magnoliopsida</taxon>
        <taxon>eudicotyledons</taxon>
        <taxon>Gunneridae</taxon>
        <taxon>Pentapetalae</taxon>
        <taxon>rosids</taxon>
        <taxon>fabids</taxon>
        <taxon>Fabales</taxon>
        <taxon>Fabaceae</taxon>
        <taxon>Papilionoideae</taxon>
        <taxon>50 kb inversion clade</taxon>
        <taxon>NPAAA clade</taxon>
        <taxon>Hologalegina</taxon>
        <taxon>IRL clade</taxon>
        <taxon>Trifolieae</taxon>
        <taxon>Trifolium</taxon>
    </lineage>
</organism>
<sequence>MSSSSHSYSYYFDMVVEREVNSALPERPTVTAPDHDTDDRLKKDTNSGNSQPHPRSAIVGVIDVNEVALPFLSEHERRRSMKLSEMFEGIEEELMNRPNNGAIYDEILTFWTTVKERLKFLSKNHGELSIDEAIEIYDASVLSNHLKKHEHEIELAGKIAHSGVLLILQGQRLEKEGHKELALSKSELKKAYV</sequence>
<proteinExistence type="predicted"/>
<dbReference type="EMBL" id="CASHSV030000206">
    <property type="protein sequence ID" value="CAJ2656000.1"/>
    <property type="molecule type" value="Genomic_DNA"/>
</dbReference>